<dbReference type="Proteomes" id="UP000241890">
    <property type="component" value="Unassembled WGS sequence"/>
</dbReference>
<protein>
    <submittedName>
        <fullName evidence="3">Receptor-type tyrosine-protein phosphatase</fullName>
    </submittedName>
</protein>
<name>A0A2R5GHW0_9STRA</name>
<dbReference type="InterPro" id="IPR003595">
    <property type="entry name" value="Tyr_Pase_cat"/>
</dbReference>
<gene>
    <name evidence="3" type="ORF">FCC1311_063952</name>
</gene>
<dbReference type="InterPro" id="IPR000242">
    <property type="entry name" value="PTP_cat"/>
</dbReference>
<dbReference type="PRINTS" id="PR00700">
    <property type="entry name" value="PRTYPHPHTASE"/>
</dbReference>
<sequence length="388" mass="43004">MTENGSHRAAAAESPSVTLGLLPPTEQVRKVVKVDEFGAHARALAASETGFQNEFMDARSEVLCAPGYRERLTKTVPHIRACNRYADIVCLEDTRVKLATQSEHDYINASWVRLQGLPDVQYIAAQAPLEHTFDAFWRMIWENRAPLVLMLTPWVEHAHGRSRVKAERYLPLEQDDVQVCDTFEVRCLMLNESDFDQGISVRKLSLKSLASSAPPRTVYHVHYTKWPDFGCVKDLEPYLHLHAIVRKYTAQSCAESEEASSAGTGGAEQSGGSGPTPIVTHCSAGIGRTGTYIAIDAILAWIAERVREAPSEPATLDILDVFKQLRNHRPGMVFTFEQYAMVYQVIYFALFGTSLSDATEADAKTSLESFAGMDDADIYRAKLGSPSS</sequence>
<dbReference type="InParanoid" id="A0A2R5GHW0"/>
<dbReference type="CDD" id="cd00047">
    <property type="entry name" value="PTPc"/>
    <property type="match status" value="1"/>
</dbReference>
<dbReference type="AlphaFoldDB" id="A0A2R5GHW0"/>
<dbReference type="InterPro" id="IPR050348">
    <property type="entry name" value="Protein-Tyr_Phosphatase"/>
</dbReference>
<dbReference type="GO" id="GO:0004725">
    <property type="term" value="F:protein tyrosine phosphatase activity"/>
    <property type="evidence" value="ECO:0007669"/>
    <property type="project" value="InterPro"/>
</dbReference>
<keyword evidence="4" id="KW-1185">Reference proteome</keyword>
<evidence type="ECO:0000313" key="3">
    <source>
        <dbReference type="EMBL" id="GBG30175.1"/>
    </source>
</evidence>
<dbReference type="PROSITE" id="PS50055">
    <property type="entry name" value="TYR_PHOSPHATASE_PTP"/>
    <property type="match status" value="1"/>
</dbReference>
<proteinExistence type="predicted"/>
<dbReference type="Gene3D" id="3.90.190.10">
    <property type="entry name" value="Protein tyrosine phosphatase superfamily"/>
    <property type="match status" value="1"/>
</dbReference>
<dbReference type="SMART" id="SM00194">
    <property type="entry name" value="PTPc"/>
    <property type="match status" value="1"/>
</dbReference>
<dbReference type="EMBL" id="BEYU01000072">
    <property type="protein sequence ID" value="GBG30175.1"/>
    <property type="molecule type" value="Genomic_DNA"/>
</dbReference>
<dbReference type="SMART" id="SM00404">
    <property type="entry name" value="PTPc_motif"/>
    <property type="match status" value="1"/>
</dbReference>
<organism evidence="3 4">
    <name type="scientific">Hondaea fermentalgiana</name>
    <dbReference type="NCBI Taxonomy" id="2315210"/>
    <lineage>
        <taxon>Eukaryota</taxon>
        <taxon>Sar</taxon>
        <taxon>Stramenopiles</taxon>
        <taxon>Bigyra</taxon>
        <taxon>Labyrinthulomycetes</taxon>
        <taxon>Thraustochytrida</taxon>
        <taxon>Thraustochytriidae</taxon>
        <taxon>Hondaea</taxon>
    </lineage>
</organism>
<dbReference type="OrthoDB" id="10253954at2759"/>
<feature type="domain" description="Tyrosine specific protein phosphatases" evidence="2">
    <location>
        <begin position="273"/>
        <end position="340"/>
    </location>
</feature>
<dbReference type="PROSITE" id="PS50056">
    <property type="entry name" value="TYR_PHOSPHATASE_2"/>
    <property type="match status" value="1"/>
</dbReference>
<dbReference type="PANTHER" id="PTHR19134:SF449">
    <property type="entry name" value="TYROSINE-PROTEIN PHOSPHATASE 1"/>
    <property type="match status" value="1"/>
</dbReference>
<dbReference type="InterPro" id="IPR029021">
    <property type="entry name" value="Prot-tyrosine_phosphatase-like"/>
</dbReference>
<keyword evidence="3" id="KW-0675">Receptor</keyword>
<feature type="domain" description="Tyrosine-protein phosphatase" evidence="1">
    <location>
        <begin position="51"/>
        <end position="349"/>
    </location>
</feature>
<dbReference type="SUPFAM" id="SSF52799">
    <property type="entry name" value="(Phosphotyrosine protein) phosphatases II"/>
    <property type="match status" value="1"/>
</dbReference>
<evidence type="ECO:0000259" key="2">
    <source>
        <dbReference type="PROSITE" id="PS50056"/>
    </source>
</evidence>
<dbReference type="Pfam" id="PF00102">
    <property type="entry name" value="Y_phosphatase"/>
    <property type="match status" value="1"/>
</dbReference>
<evidence type="ECO:0000313" key="4">
    <source>
        <dbReference type="Proteomes" id="UP000241890"/>
    </source>
</evidence>
<evidence type="ECO:0000259" key="1">
    <source>
        <dbReference type="PROSITE" id="PS50055"/>
    </source>
</evidence>
<comment type="caution">
    <text evidence="3">The sequence shown here is derived from an EMBL/GenBank/DDBJ whole genome shotgun (WGS) entry which is preliminary data.</text>
</comment>
<dbReference type="PANTHER" id="PTHR19134">
    <property type="entry name" value="RECEPTOR-TYPE TYROSINE-PROTEIN PHOSPHATASE"/>
    <property type="match status" value="1"/>
</dbReference>
<reference evidence="3 4" key="1">
    <citation type="submission" date="2017-12" db="EMBL/GenBank/DDBJ databases">
        <title>Sequencing, de novo assembly and annotation of complete genome of a new Thraustochytrid species, strain FCC1311.</title>
        <authorList>
            <person name="Sedici K."/>
            <person name="Godart F."/>
            <person name="Aiese Cigliano R."/>
            <person name="Sanseverino W."/>
            <person name="Barakat M."/>
            <person name="Ortet P."/>
            <person name="Marechal E."/>
            <person name="Cagnac O."/>
            <person name="Amato A."/>
        </authorList>
    </citation>
    <scope>NUCLEOTIDE SEQUENCE [LARGE SCALE GENOMIC DNA]</scope>
</reference>
<accession>A0A2R5GHW0</accession>
<dbReference type="InterPro" id="IPR000387">
    <property type="entry name" value="Tyr_Pase_dom"/>
</dbReference>